<dbReference type="InterPro" id="IPR041588">
    <property type="entry name" value="Integrase_H2C2"/>
</dbReference>
<dbReference type="Proteomes" id="UP000095285">
    <property type="component" value="Unassembled WGS sequence"/>
</dbReference>
<accession>A0A1I7VFT8</accession>
<dbReference type="Pfam" id="PF17921">
    <property type="entry name" value="Integrase_H2C2"/>
    <property type="match status" value="1"/>
</dbReference>
<reference evidence="2" key="1">
    <citation type="submission" date="2012-04" db="EMBL/GenBank/DDBJ databases">
        <title>The Genome Sequence of Loa loa.</title>
        <authorList>
            <consortium name="The Broad Institute Genome Sequencing Platform"/>
            <consortium name="Broad Institute Genome Sequencing Center for Infectious Disease"/>
            <person name="Nutman T.B."/>
            <person name="Fink D.L."/>
            <person name="Russ C."/>
            <person name="Young S."/>
            <person name="Zeng Q."/>
            <person name="Gargeya S."/>
            <person name="Alvarado L."/>
            <person name="Berlin A."/>
            <person name="Chapman S.B."/>
            <person name="Chen Z."/>
            <person name="Freedman E."/>
            <person name="Gellesch M."/>
            <person name="Goldberg J."/>
            <person name="Griggs A."/>
            <person name="Gujja S."/>
            <person name="Heilman E.R."/>
            <person name="Heiman D."/>
            <person name="Howarth C."/>
            <person name="Mehta T."/>
            <person name="Neiman D."/>
            <person name="Pearson M."/>
            <person name="Roberts A."/>
            <person name="Saif S."/>
            <person name="Shea T."/>
            <person name="Shenoy N."/>
            <person name="Sisk P."/>
            <person name="Stolte C."/>
            <person name="Sykes S."/>
            <person name="White J."/>
            <person name="Yandava C."/>
            <person name="Haas B."/>
            <person name="Henn M.R."/>
            <person name="Nusbaum C."/>
            <person name="Birren B."/>
        </authorList>
    </citation>
    <scope>NUCLEOTIDE SEQUENCE [LARGE SCALE GENOMIC DNA]</scope>
</reference>
<dbReference type="WBParaSite" id="EN70_2081">
    <property type="protein sequence ID" value="EN70_2081"/>
    <property type="gene ID" value="EN70_2081"/>
</dbReference>
<protein>
    <submittedName>
        <fullName evidence="3">Integrase_H2C2 domain-containing protein</fullName>
    </submittedName>
</protein>
<evidence type="ECO:0000313" key="2">
    <source>
        <dbReference type="Proteomes" id="UP000095285"/>
    </source>
</evidence>
<evidence type="ECO:0000259" key="1">
    <source>
        <dbReference type="Pfam" id="PF17921"/>
    </source>
</evidence>
<sequence length="84" mass="9930">MKRLYRAGTTHVLSEMRRKFWIPRGRMKVRRVIAGCTGCKRWTAKPFKLPTMPDLPESRVLRSRPLQKSDWIILARSPLKPKLE</sequence>
<reference evidence="3" key="2">
    <citation type="submission" date="2016-11" db="UniProtKB">
        <authorList>
            <consortium name="WormBaseParasite"/>
        </authorList>
    </citation>
    <scope>IDENTIFICATION</scope>
</reference>
<keyword evidence="2" id="KW-1185">Reference proteome</keyword>
<feature type="domain" description="Integrase zinc-binding" evidence="1">
    <location>
        <begin position="8"/>
        <end position="42"/>
    </location>
</feature>
<organism evidence="2 3">
    <name type="scientific">Loa loa</name>
    <name type="common">Eye worm</name>
    <name type="synonym">Filaria loa</name>
    <dbReference type="NCBI Taxonomy" id="7209"/>
    <lineage>
        <taxon>Eukaryota</taxon>
        <taxon>Metazoa</taxon>
        <taxon>Ecdysozoa</taxon>
        <taxon>Nematoda</taxon>
        <taxon>Chromadorea</taxon>
        <taxon>Rhabditida</taxon>
        <taxon>Spirurina</taxon>
        <taxon>Spiruromorpha</taxon>
        <taxon>Filarioidea</taxon>
        <taxon>Onchocercidae</taxon>
        <taxon>Loa</taxon>
    </lineage>
</organism>
<evidence type="ECO:0000313" key="3">
    <source>
        <dbReference type="WBParaSite" id="EN70_2081"/>
    </source>
</evidence>
<dbReference type="AlphaFoldDB" id="A0A1I7VFT8"/>
<name>A0A1I7VFT8_LOALO</name>
<proteinExistence type="predicted"/>